<accession>A0A8J4TLW8</accession>
<name>A0A8J4TLW8_CLAMG</name>
<dbReference type="AlphaFoldDB" id="A0A8J4TLW8"/>
<keyword evidence="2" id="KW-1185">Reference proteome</keyword>
<dbReference type="Proteomes" id="UP000727407">
    <property type="component" value="Unassembled WGS sequence"/>
</dbReference>
<feature type="non-terminal residue" evidence="1">
    <location>
        <position position="58"/>
    </location>
</feature>
<evidence type="ECO:0000313" key="2">
    <source>
        <dbReference type="Proteomes" id="UP000727407"/>
    </source>
</evidence>
<dbReference type="EMBL" id="QNUK01000447">
    <property type="protein sequence ID" value="KAF5893188.1"/>
    <property type="molecule type" value="Genomic_DNA"/>
</dbReference>
<comment type="caution">
    <text evidence="1">The sequence shown here is derived from an EMBL/GenBank/DDBJ whole genome shotgun (WGS) entry which is preliminary data.</text>
</comment>
<reference evidence="1" key="1">
    <citation type="submission" date="2020-07" db="EMBL/GenBank/DDBJ databases">
        <title>Clarias magur genome sequencing, assembly and annotation.</title>
        <authorList>
            <person name="Kushwaha B."/>
            <person name="Kumar R."/>
            <person name="Das P."/>
            <person name="Joshi C.G."/>
            <person name="Kumar D."/>
            <person name="Nagpure N.S."/>
            <person name="Pandey M."/>
            <person name="Agarwal S."/>
            <person name="Srivastava S."/>
            <person name="Singh M."/>
            <person name="Sahoo L."/>
            <person name="Jayasankar P."/>
            <person name="Meher P.K."/>
            <person name="Koringa P.G."/>
            <person name="Iquebal M.A."/>
            <person name="Das S.P."/>
            <person name="Bit A."/>
            <person name="Patnaik S."/>
            <person name="Patel N."/>
            <person name="Shah T.M."/>
            <person name="Hinsu A."/>
            <person name="Jena J.K."/>
        </authorList>
    </citation>
    <scope>NUCLEOTIDE SEQUENCE</scope>
    <source>
        <strain evidence="1">CIFAMagur01</strain>
        <tissue evidence="1">Testis</tissue>
    </source>
</reference>
<sequence length="58" mass="6253">MSVYSCVSVPCQYTPVCQCHDSILLCVSAMTVYSCVSVPCQYTPVCQCHVSILLCVSA</sequence>
<protein>
    <submittedName>
        <fullName evidence="1">Sushi, nidogen and EGF-like domain-containing protein 1</fullName>
    </submittedName>
</protein>
<gene>
    <name evidence="1" type="primary">Sned1</name>
    <name evidence="1" type="ORF">DAT39_017099</name>
</gene>
<organism evidence="1 2">
    <name type="scientific">Clarias magur</name>
    <name type="common">Asian catfish</name>
    <name type="synonym">Macropteronotus magur</name>
    <dbReference type="NCBI Taxonomy" id="1594786"/>
    <lineage>
        <taxon>Eukaryota</taxon>
        <taxon>Metazoa</taxon>
        <taxon>Chordata</taxon>
        <taxon>Craniata</taxon>
        <taxon>Vertebrata</taxon>
        <taxon>Euteleostomi</taxon>
        <taxon>Actinopterygii</taxon>
        <taxon>Neopterygii</taxon>
        <taxon>Teleostei</taxon>
        <taxon>Ostariophysi</taxon>
        <taxon>Siluriformes</taxon>
        <taxon>Clariidae</taxon>
        <taxon>Clarias</taxon>
    </lineage>
</organism>
<evidence type="ECO:0000313" key="1">
    <source>
        <dbReference type="EMBL" id="KAF5893188.1"/>
    </source>
</evidence>
<proteinExistence type="predicted"/>